<dbReference type="EMBL" id="CP042914">
    <property type="protein sequence ID" value="QEG39646.1"/>
    <property type="molecule type" value="Genomic_DNA"/>
</dbReference>
<dbReference type="InterPro" id="IPR024191">
    <property type="entry name" value="Peptidase_M61"/>
</dbReference>
<feature type="signal peptide" evidence="2">
    <location>
        <begin position="1"/>
        <end position="19"/>
    </location>
</feature>
<evidence type="ECO:0000313" key="5">
    <source>
        <dbReference type="EMBL" id="QEG39646.1"/>
    </source>
</evidence>
<dbReference type="Gene3D" id="2.30.42.10">
    <property type="match status" value="1"/>
</dbReference>
<accession>A0A5B9QRG3</accession>
<dbReference type="InterPro" id="IPR036034">
    <property type="entry name" value="PDZ_sf"/>
</dbReference>
<dbReference type="InterPro" id="IPR007963">
    <property type="entry name" value="Peptidase_M61_catalytic"/>
</dbReference>
<reference evidence="5 6" key="1">
    <citation type="submission" date="2019-08" db="EMBL/GenBank/DDBJ databases">
        <title>Deep-cultivation of Planctomycetes and their phenomic and genomic characterization uncovers novel biology.</title>
        <authorList>
            <person name="Wiegand S."/>
            <person name="Jogler M."/>
            <person name="Boedeker C."/>
            <person name="Pinto D."/>
            <person name="Vollmers J."/>
            <person name="Rivas-Marin E."/>
            <person name="Kohn T."/>
            <person name="Peeters S.H."/>
            <person name="Heuer A."/>
            <person name="Rast P."/>
            <person name="Oberbeckmann S."/>
            <person name="Bunk B."/>
            <person name="Jeske O."/>
            <person name="Meyerdierks A."/>
            <person name="Storesund J.E."/>
            <person name="Kallscheuer N."/>
            <person name="Luecker S."/>
            <person name="Lage O.M."/>
            <person name="Pohl T."/>
            <person name="Merkel B.J."/>
            <person name="Hornburger P."/>
            <person name="Mueller R.-W."/>
            <person name="Bruemmer F."/>
            <person name="Labrenz M."/>
            <person name="Spormann A.M."/>
            <person name="Op den Camp H."/>
            <person name="Overmann J."/>
            <person name="Amann R."/>
            <person name="Jetten M.S.M."/>
            <person name="Mascher T."/>
            <person name="Medema M.H."/>
            <person name="Devos D.P."/>
            <person name="Kaster A.-K."/>
            <person name="Ovreas L."/>
            <person name="Rohde M."/>
            <person name="Galperin M.Y."/>
            <person name="Jogler C."/>
        </authorList>
    </citation>
    <scope>NUCLEOTIDE SEQUENCE [LARGE SCALE GENOMIC DNA]</scope>
    <source>
        <strain evidence="5 6">UC8</strain>
    </source>
</reference>
<dbReference type="RefSeq" id="WP_068133259.1">
    <property type="nucleotide sequence ID" value="NZ_CP042914.1"/>
</dbReference>
<organism evidence="5 6">
    <name type="scientific">Roseimaritima ulvae</name>
    <dbReference type="NCBI Taxonomy" id="980254"/>
    <lineage>
        <taxon>Bacteria</taxon>
        <taxon>Pseudomonadati</taxon>
        <taxon>Planctomycetota</taxon>
        <taxon>Planctomycetia</taxon>
        <taxon>Pirellulales</taxon>
        <taxon>Pirellulaceae</taxon>
        <taxon>Roseimaritima</taxon>
    </lineage>
</organism>
<protein>
    <submittedName>
        <fullName evidence="5">M61 glycyl aminopeptidase</fullName>
    </submittedName>
</protein>
<proteinExistence type="predicted"/>
<dbReference type="Gene3D" id="2.60.40.3650">
    <property type="match status" value="1"/>
</dbReference>
<dbReference type="InterPro" id="IPR040756">
    <property type="entry name" value="Peptidase_M61_N"/>
</dbReference>
<gene>
    <name evidence="5" type="ORF">UC8_16420</name>
</gene>
<dbReference type="Gene3D" id="1.10.390.10">
    <property type="entry name" value="Neutral Protease Domain 2"/>
    <property type="match status" value="1"/>
</dbReference>
<sequence precursor="true">MRILFCLLFATCLTATLQAAPPPIQYVVSFADADRHAIDVEAIVPTSGKDNVEVMMPVWTPGSYLVREYSRHVESIAASRVLNDEALEIRKTAKNRWSIATSGSDSTIRLRYRLYCREMTVRTNWVERDFGVLNGASTFITLADGKPRAHQIRYLLPSNWQQAVCALPSHDQLPHTFVAASFDDVVDSPVVLGNPQVTHFEVDGIDHRLVTLNGEGLWDNDAAAKDVQRIVETQRDFWGSLPYQRYVFLNVLSETRGGLEHDNSTLLMASRWTFRNAERYRAWLGLVSHELFHAWNVRRLRPRALAAYDYERENHFDELWIAEGITSYYDDLLQVRAGLLSEKDYLEGVSRALKSVSTAPGSRVQPLRDSSYDAWIKYYRPDENAVNTRISYYTKGSLVAWLLDAKIRKASRGKKSLDDVMRQLYAKHSMQRGGYDSADFRRIVDAVAGQPLSEFLETAVDQAGDLDFSDAMELWGLEIGEPESADADNSEENNKNDEKNDKQDSQPAVELAAAATAKDLKPPYVGATISEEHGKMVVTAVVRGTPADRAGWNVDDELVALDGYRVTPTLWKDNLAQFEVGKPIDCLLSRRGRLVQRTITLEPNRPDAWKVRSLKEPTDAQQRNRRQWLAQPTPSAAAKT</sequence>
<evidence type="ECO:0000313" key="6">
    <source>
        <dbReference type="Proteomes" id="UP000325286"/>
    </source>
</evidence>
<dbReference type="GO" id="GO:0004177">
    <property type="term" value="F:aminopeptidase activity"/>
    <property type="evidence" value="ECO:0007669"/>
    <property type="project" value="UniProtKB-KW"/>
</dbReference>
<feature type="compositionally biased region" description="Basic and acidic residues" evidence="1">
    <location>
        <begin position="492"/>
        <end position="504"/>
    </location>
</feature>
<dbReference type="PIRSF" id="PIRSF016493">
    <property type="entry name" value="Glycyl_aminpptds"/>
    <property type="match status" value="1"/>
</dbReference>
<evidence type="ECO:0000256" key="2">
    <source>
        <dbReference type="SAM" id="SignalP"/>
    </source>
</evidence>
<keyword evidence="5" id="KW-0378">Hydrolase</keyword>
<dbReference type="AlphaFoldDB" id="A0A5B9QRG3"/>
<keyword evidence="5" id="KW-0031">Aminopeptidase</keyword>
<feature type="domain" description="Peptidase M61 N-terminal" evidence="4">
    <location>
        <begin position="25"/>
        <end position="194"/>
    </location>
</feature>
<dbReference type="SUPFAM" id="SSF50156">
    <property type="entry name" value="PDZ domain-like"/>
    <property type="match status" value="1"/>
</dbReference>
<feature type="region of interest" description="Disordered" evidence="1">
    <location>
        <begin position="614"/>
        <end position="640"/>
    </location>
</feature>
<name>A0A5B9QRG3_9BACT</name>
<feature type="region of interest" description="Disordered" evidence="1">
    <location>
        <begin position="481"/>
        <end position="508"/>
    </location>
</feature>
<keyword evidence="2" id="KW-0732">Signal</keyword>
<dbReference type="Pfam" id="PF17899">
    <property type="entry name" value="Peptidase_M61_N"/>
    <property type="match status" value="1"/>
</dbReference>
<dbReference type="Proteomes" id="UP000325286">
    <property type="component" value="Chromosome"/>
</dbReference>
<dbReference type="InterPro" id="IPR027268">
    <property type="entry name" value="Peptidase_M4/M1_CTD_sf"/>
</dbReference>
<dbReference type="KEGG" id="rul:UC8_16420"/>
<keyword evidence="6" id="KW-1185">Reference proteome</keyword>
<feature type="domain" description="Peptidase M61 catalytic" evidence="3">
    <location>
        <begin position="284"/>
        <end position="399"/>
    </location>
</feature>
<feature type="chain" id="PRO_5022827056" evidence="2">
    <location>
        <begin position="20"/>
        <end position="640"/>
    </location>
</feature>
<feature type="compositionally biased region" description="Acidic residues" evidence="1">
    <location>
        <begin position="481"/>
        <end position="491"/>
    </location>
</feature>
<dbReference type="Pfam" id="PF05299">
    <property type="entry name" value="Peptidase_M61"/>
    <property type="match status" value="1"/>
</dbReference>
<evidence type="ECO:0000256" key="1">
    <source>
        <dbReference type="SAM" id="MobiDB-lite"/>
    </source>
</evidence>
<evidence type="ECO:0000259" key="3">
    <source>
        <dbReference type="Pfam" id="PF05299"/>
    </source>
</evidence>
<dbReference type="SUPFAM" id="SSF55486">
    <property type="entry name" value="Metalloproteases ('zincins'), catalytic domain"/>
    <property type="match status" value="1"/>
</dbReference>
<evidence type="ECO:0000259" key="4">
    <source>
        <dbReference type="Pfam" id="PF17899"/>
    </source>
</evidence>
<dbReference type="OrthoDB" id="9778516at2"/>
<keyword evidence="5" id="KW-0645">Protease</keyword>